<dbReference type="Pfam" id="PF00280">
    <property type="entry name" value="potato_inhibit"/>
    <property type="match status" value="1"/>
</dbReference>
<evidence type="ECO:0000256" key="3">
    <source>
        <dbReference type="ARBA" id="ARBA00022900"/>
    </source>
</evidence>
<dbReference type="GO" id="GO:0004867">
    <property type="term" value="F:serine-type endopeptidase inhibitor activity"/>
    <property type="evidence" value="ECO:0007669"/>
    <property type="project" value="UniProtKB-KW"/>
</dbReference>
<evidence type="ECO:0000256" key="1">
    <source>
        <dbReference type="ARBA" id="ARBA00008210"/>
    </source>
</evidence>
<dbReference type="InterPro" id="IPR000864">
    <property type="entry name" value="Prot_inh_pot1"/>
</dbReference>
<keyword evidence="5" id="KW-1185">Reference proteome</keyword>
<dbReference type="EMBL" id="JBEAFC010000008">
    <property type="protein sequence ID" value="KAL1547161.1"/>
    <property type="molecule type" value="Genomic_DNA"/>
</dbReference>
<dbReference type="AlphaFoldDB" id="A0ABD1GSQ8"/>
<comment type="similarity">
    <text evidence="1">Belongs to the protease inhibitor I13 (potato type I serine protease inhibitor) family.</text>
</comment>
<dbReference type="InterPro" id="IPR036354">
    <property type="entry name" value="Prot_inh_pot1_sf"/>
</dbReference>
<dbReference type="SUPFAM" id="SSF54654">
    <property type="entry name" value="CI-2 family of serine protease inhibitors"/>
    <property type="match status" value="1"/>
</dbReference>
<evidence type="ECO:0000256" key="2">
    <source>
        <dbReference type="ARBA" id="ARBA00022690"/>
    </source>
</evidence>
<protein>
    <submittedName>
        <fullName evidence="4">Uncharacterized protein</fullName>
    </submittedName>
</protein>
<proteinExistence type="inferred from homology"/>
<dbReference type="Gene3D" id="3.30.10.10">
    <property type="entry name" value="Trypsin Inhibitor V, subunit A"/>
    <property type="match status" value="1"/>
</dbReference>
<dbReference type="PANTHER" id="PTHR33091">
    <property type="entry name" value="PROTEIN, PUTATIVE, EXPRESSED-RELATED"/>
    <property type="match status" value="1"/>
</dbReference>
<evidence type="ECO:0000313" key="5">
    <source>
        <dbReference type="Proteomes" id="UP001567538"/>
    </source>
</evidence>
<dbReference type="PANTHER" id="PTHR33091:SF83">
    <property type="entry name" value="SERINE PROTEASE INHIBITOR, POTATO INHIBITOR I-TYPE FAMILY PROTEIN-RELATED"/>
    <property type="match status" value="1"/>
</dbReference>
<comment type="caution">
    <text evidence="4">The sequence shown here is derived from an EMBL/GenBank/DDBJ whole genome shotgun (WGS) entry which is preliminary data.</text>
</comment>
<name>A0ABD1GSQ8_SALDI</name>
<sequence length="75" mass="8463">MESIVDQLICPGKNLWPELLMKNGEESVAVIESENKFVKAMVIRDGTPIPSDFRCDRVWVVVNECGNIIRIPYVG</sequence>
<gene>
    <name evidence="4" type="ORF">AAHA92_23668</name>
</gene>
<reference evidence="4 5" key="1">
    <citation type="submission" date="2024-06" db="EMBL/GenBank/DDBJ databases">
        <title>A chromosome level genome sequence of Diviner's sage (Salvia divinorum).</title>
        <authorList>
            <person name="Ford S.A."/>
            <person name="Ro D.-K."/>
            <person name="Ness R.W."/>
            <person name="Phillips M.A."/>
        </authorList>
    </citation>
    <scope>NUCLEOTIDE SEQUENCE [LARGE SCALE GENOMIC DNA]</scope>
    <source>
        <strain evidence="4">SAF-2024a</strain>
        <tissue evidence="4">Leaf</tissue>
    </source>
</reference>
<evidence type="ECO:0000313" key="4">
    <source>
        <dbReference type="EMBL" id="KAL1547161.1"/>
    </source>
</evidence>
<organism evidence="4 5">
    <name type="scientific">Salvia divinorum</name>
    <name type="common">Maria pastora</name>
    <name type="synonym">Diviner's sage</name>
    <dbReference type="NCBI Taxonomy" id="28513"/>
    <lineage>
        <taxon>Eukaryota</taxon>
        <taxon>Viridiplantae</taxon>
        <taxon>Streptophyta</taxon>
        <taxon>Embryophyta</taxon>
        <taxon>Tracheophyta</taxon>
        <taxon>Spermatophyta</taxon>
        <taxon>Magnoliopsida</taxon>
        <taxon>eudicotyledons</taxon>
        <taxon>Gunneridae</taxon>
        <taxon>Pentapetalae</taxon>
        <taxon>asterids</taxon>
        <taxon>lamiids</taxon>
        <taxon>Lamiales</taxon>
        <taxon>Lamiaceae</taxon>
        <taxon>Nepetoideae</taxon>
        <taxon>Mentheae</taxon>
        <taxon>Salviinae</taxon>
        <taxon>Salvia</taxon>
        <taxon>Salvia subgen. Calosphace</taxon>
    </lineage>
</organism>
<dbReference type="Proteomes" id="UP001567538">
    <property type="component" value="Unassembled WGS sequence"/>
</dbReference>
<accession>A0ABD1GSQ8</accession>
<keyword evidence="3" id="KW-0722">Serine protease inhibitor</keyword>
<keyword evidence="2" id="KW-0646">Protease inhibitor</keyword>